<dbReference type="AlphaFoldDB" id="A0A9W6L975"/>
<protein>
    <recommendedName>
        <fullName evidence="3">4Fe-4S Wbl-type domain-containing protein</fullName>
    </recommendedName>
</protein>
<dbReference type="EMBL" id="BSDR01000001">
    <property type="protein sequence ID" value="GLI35025.1"/>
    <property type="molecule type" value="Genomic_DNA"/>
</dbReference>
<dbReference type="RefSeq" id="WP_281794540.1">
    <property type="nucleotide sequence ID" value="NZ_BSDR01000001.1"/>
</dbReference>
<keyword evidence="2" id="KW-1185">Reference proteome</keyword>
<reference evidence="1" key="1">
    <citation type="submission" date="2022-12" db="EMBL/GenBank/DDBJ databases">
        <title>Reference genome sequencing for broad-spectrum identification of bacterial and archaeal isolates by mass spectrometry.</title>
        <authorList>
            <person name="Sekiguchi Y."/>
            <person name="Tourlousse D.M."/>
        </authorList>
    </citation>
    <scope>NUCLEOTIDE SEQUENCE</scope>
    <source>
        <strain evidence="1">ASRB1</strain>
    </source>
</reference>
<evidence type="ECO:0000313" key="1">
    <source>
        <dbReference type="EMBL" id="GLI35025.1"/>
    </source>
</evidence>
<gene>
    <name evidence="1" type="ORF">DAMNIGENAA_24580</name>
</gene>
<name>A0A9W6L975_9BACT</name>
<organism evidence="1 2">
    <name type="scientific">Desulforhabdus amnigena</name>
    <dbReference type="NCBI Taxonomy" id="40218"/>
    <lineage>
        <taxon>Bacteria</taxon>
        <taxon>Pseudomonadati</taxon>
        <taxon>Thermodesulfobacteriota</taxon>
        <taxon>Syntrophobacteria</taxon>
        <taxon>Syntrophobacterales</taxon>
        <taxon>Syntrophobacteraceae</taxon>
        <taxon>Desulforhabdus</taxon>
    </lineage>
</organism>
<comment type="caution">
    <text evidence="1">The sequence shown here is derived from an EMBL/GenBank/DDBJ whole genome shotgun (WGS) entry which is preliminary data.</text>
</comment>
<dbReference type="Proteomes" id="UP001144372">
    <property type="component" value="Unassembled WGS sequence"/>
</dbReference>
<sequence length="96" mass="10707">MNATEAPMDAERSQRSDLPACFGDADVVCPRDEDGIMQPRVDCLRCEALKPCLQHALRKQGLIQDPPPPSPLVSKASSFLKRWSEKKLAQKSSREE</sequence>
<evidence type="ECO:0008006" key="3">
    <source>
        <dbReference type="Google" id="ProtNLM"/>
    </source>
</evidence>
<proteinExistence type="predicted"/>
<evidence type="ECO:0000313" key="2">
    <source>
        <dbReference type="Proteomes" id="UP001144372"/>
    </source>
</evidence>
<accession>A0A9W6L975</accession>